<comment type="caution">
    <text evidence="9">The sequence shown here is derived from an EMBL/GenBank/DDBJ whole genome shotgun (WGS) entry which is preliminary data.</text>
</comment>
<dbReference type="GO" id="GO:0061631">
    <property type="term" value="F:ubiquitin conjugating enzyme activity"/>
    <property type="evidence" value="ECO:0007669"/>
    <property type="project" value="UniProtKB-EC"/>
</dbReference>
<feature type="domain" description="UBC core" evidence="8">
    <location>
        <begin position="5"/>
        <end position="155"/>
    </location>
</feature>
<evidence type="ECO:0000256" key="7">
    <source>
        <dbReference type="SAM" id="MobiDB-lite"/>
    </source>
</evidence>
<feature type="compositionally biased region" description="Basic residues" evidence="7">
    <location>
        <begin position="534"/>
        <end position="546"/>
    </location>
</feature>
<dbReference type="Gene3D" id="3.10.110.10">
    <property type="entry name" value="Ubiquitin Conjugating Enzyme"/>
    <property type="match status" value="1"/>
</dbReference>
<dbReference type="AlphaFoldDB" id="A0ABD3IGZ1"/>
<dbReference type="GO" id="GO:0005524">
    <property type="term" value="F:ATP binding"/>
    <property type="evidence" value="ECO:0007669"/>
    <property type="project" value="UniProtKB-KW"/>
</dbReference>
<organism evidence="9 10">
    <name type="scientific">Riccia sorocarpa</name>
    <dbReference type="NCBI Taxonomy" id="122646"/>
    <lineage>
        <taxon>Eukaryota</taxon>
        <taxon>Viridiplantae</taxon>
        <taxon>Streptophyta</taxon>
        <taxon>Embryophyta</taxon>
        <taxon>Marchantiophyta</taxon>
        <taxon>Marchantiopsida</taxon>
        <taxon>Marchantiidae</taxon>
        <taxon>Marchantiales</taxon>
        <taxon>Ricciaceae</taxon>
        <taxon>Riccia</taxon>
    </lineage>
</organism>
<keyword evidence="3" id="KW-0547">Nucleotide-binding</keyword>
<feature type="compositionally biased region" description="Basic and acidic residues" evidence="7">
    <location>
        <begin position="156"/>
        <end position="167"/>
    </location>
</feature>
<keyword evidence="2" id="KW-0808">Transferase</keyword>
<dbReference type="FunFam" id="3.10.110.10:FF:000041">
    <property type="entry name" value="Ubiquitin-conjugating enzyme E2 T"/>
    <property type="match status" value="1"/>
</dbReference>
<evidence type="ECO:0000313" key="10">
    <source>
        <dbReference type="Proteomes" id="UP001633002"/>
    </source>
</evidence>
<evidence type="ECO:0000259" key="8">
    <source>
        <dbReference type="PROSITE" id="PS50127"/>
    </source>
</evidence>
<evidence type="ECO:0000256" key="2">
    <source>
        <dbReference type="ARBA" id="ARBA00022679"/>
    </source>
</evidence>
<evidence type="ECO:0000256" key="5">
    <source>
        <dbReference type="ARBA" id="ARBA00022840"/>
    </source>
</evidence>
<dbReference type="EMBL" id="JBJQOH010000001">
    <property type="protein sequence ID" value="KAL3701516.1"/>
    <property type="molecule type" value="Genomic_DNA"/>
</dbReference>
<feature type="active site" description="Glycyl thioester intermediate" evidence="6">
    <location>
        <position position="89"/>
    </location>
</feature>
<evidence type="ECO:0000256" key="6">
    <source>
        <dbReference type="PROSITE-ProRule" id="PRU10133"/>
    </source>
</evidence>
<name>A0ABD3IGZ1_9MARC</name>
<gene>
    <name evidence="9" type="ORF">R1sor_019538</name>
</gene>
<evidence type="ECO:0000256" key="4">
    <source>
        <dbReference type="ARBA" id="ARBA00022786"/>
    </source>
</evidence>
<keyword evidence="10" id="KW-1185">Reference proteome</keyword>
<keyword evidence="5" id="KW-0067">ATP-binding</keyword>
<dbReference type="PROSITE" id="PS00183">
    <property type="entry name" value="UBC_1"/>
    <property type="match status" value="1"/>
</dbReference>
<feature type="compositionally biased region" description="Basic and acidic residues" evidence="7">
    <location>
        <begin position="283"/>
        <end position="312"/>
    </location>
</feature>
<dbReference type="Pfam" id="PF00179">
    <property type="entry name" value="UQ_con"/>
    <property type="match status" value="1"/>
</dbReference>
<evidence type="ECO:0000313" key="9">
    <source>
        <dbReference type="EMBL" id="KAL3701516.1"/>
    </source>
</evidence>
<feature type="region of interest" description="Disordered" evidence="7">
    <location>
        <begin position="156"/>
        <end position="181"/>
    </location>
</feature>
<dbReference type="PANTHER" id="PTHR24067">
    <property type="entry name" value="UBIQUITIN-CONJUGATING ENZYME E2"/>
    <property type="match status" value="1"/>
</dbReference>
<evidence type="ECO:0000256" key="3">
    <source>
        <dbReference type="ARBA" id="ARBA00022741"/>
    </source>
</evidence>
<dbReference type="InterPro" id="IPR000608">
    <property type="entry name" value="UBC"/>
</dbReference>
<dbReference type="SUPFAM" id="SSF54495">
    <property type="entry name" value="UBC-like"/>
    <property type="match status" value="1"/>
</dbReference>
<dbReference type="EC" id="2.3.2.23" evidence="1"/>
<dbReference type="InterPro" id="IPR023313">
    <property type="entry name" value="UBQ-conjugating_AS"/>
</dbReference>
<feature type="region of interest" description="Disordered" evidence="7">
    <location>
        <begin position="374"/>
        <end position="554"/>
    </location>
</feature>
<proteinExistence type="predicted"/>
<keyword evidence="4" id="KW-0833">Ubl conjugation pathway</keyword>
<feature type="region of interest" description="Disordered" evidence="7">
    <location>
        <begin position="269"/>
        <end position="335"/>
    </location>
</feature>
<dbReference type="Proteomes" id="UP001633002">
    <property type="component" value="Unassembled WGS sequence"/>
</dbReference>
<feature type="compositionally biased region" description="Polar residues" evidence="7">
    <location>
        <begin position="315"/>
        <end position="335"/>
    </location>
</feature>
<dbReference type="InterPro" id="IPR016135">
    <property type="entry name" value="UBQ-conjugating_enzyme/RWD"/>
</dbReference>
<dbReference type="SMART" id="SM00212">
    <property type="entry name" value="UBCc"/>
    <property type="match status" value="1"/>
</dbReference>
<reference evidence="9 10" key="1">
    <citation type="submission" date="2024-09" db="EMBL/GenBank/DDBJ databases">
        <title>Chromosome-scale assembly of Riccia sorocarpa.</title>
        <authorList>
            <person name="Paukszto L."/>
        </authorList>
    </citation>
    <scope>NUCLEOTIDE SEQUENCE [LARGE SCALE GENOMIC DNA]</scope>
    <source>
        <strain evidence="9">LP-2024</strain>
        <tissue evidence="9">Aerial parts of the thallus</tissue>
    </source>
</reference>
<dbReference type="CDD" id="cd23805">
    <property type="entry name" value="UBCc_UBE2T"/>
    <property type="match status" value="1"/>
</dbReference>
<dbReference type="PROSITE" id="PS50127">
    <property type="entry name" value="UBC_2"/>
    <property type="match status" value="1"/>
</dbReference>
<feature type="compositionally biased region" description="Polar residues" evidence="7">
    <location>
        <begin position="168"/>
        <end position="181"/>
    </location>
</feature>
<sequence>MQAARLATRLQRELRMLQSDPPPGVCAWPCDDSLSHLQAQIQGPEGTVYAKGVFKLEIHVPERYPFEPPSVRFKTPIYHPNIDSGGRICLDILNMPPKGAWKPSLNIPTVLASIGLLLSEPNPDDGLMGDITAEYKHNRPSFDMTATKWTQQHAMQEETVPRDHSGRNTDVQQIPSSSTVHSTLIATEKRQEGVAVPSQELQSSSESKTVAANNLLLKCSTGSNPKLNLGNKLSLEKGVRDSGEQGPNEEVLAATTKRPLESILNTMDTRQNAAEETQPSKKTFLEKKTTEKDADIRLNTRDGSHPPNRDKTISAVPSNDAGTPASSHALTSSLKKQTNFAERDIISAASRTSSAVPLTESDCSSKRSKLFTLSSKLSRKPSTDVSRLGEETADVQQGSLKDQACVASEVRRSGQASESPPESEERLTSAAAVASVVEGKKDEGDGSRGAQKNTPHQMSKIVQSRIQPSGKVSGPTKVDVIMMRLPDEPEARKTATGVPRPVRPELAKKPPIPAKPGANVIVLDSESDEEPPKGRSRLSLSRRKGLKRGELGLK</sequence>
<feature type="compositionally biased region" description="Polar residues" evidence="7">
    <location>
        <begin position="450"/>
        <end position="467"/>
    </location>
</feature>
<accession>A0ABD3IGZ1</accession>
<dbReference type="InterPro" id="IPR050113">
    <property type="entry name" value="Ub_conjugating_enzyme"/>
</dbReference>
<evidence type="ECO:0000256" key="1">
    <source>
        <dbReference type="ARBA" id="ARBA00012486"/>
    </source>
</evidence>
<protein>
    <recommendedName>
        <fullName evidence="1">E2 ubiquitin-conjugating enzyme</fullName>
        <ecNumber evidence="1">2.3.2.23</ecNumber>
    </recommendedName>
</protein>